<feature type="transmembrane region" description="Helical" evidence="8">
    <location>
        <begin position="200"/>
        <end position="223"/>
    </location>
</feature>
<keyword evidence="5 8" id="KW-0812">Transmembrane</keyword>
<sequence>MPIQNSFIVRATFTLLFTILVFYSLIAAEDFLVPLLMGILFAFLLYPVASFLEKKGVPRILANILSIILGIVVISATVYVIYSQLSVFVGDFPELRQKALRNVRNLENYIASEYGVTVERQDRWLRDGISTFFTSGGQLFQALFSTTASTVAKIGVMPVYVFFLLYYRNKFREFLMRVTPVHGHRKMSKILREISHITKYYMGGISLVVLILCVLNSIGLLIVGIQYAILLGIISAVMNFIPYFGTLIGGAFPLLVALITEESPSYAVGVIILFIIIQFTENNILTPNIVGSNVRINPFFTILTIIIGGLVWGLAGMFIFLPFLAMFKIVCENIEPLQPVSYLLGTQGTEKHAITWDKIKGLFKKDEDSPERRKVS</sequence>
<gene>
    <name evidence="9" type="ORF">K4G66_22345</name>
</gene>
<dbReference type="AlphaFoldDB" id="A0AA49GHV8"/>
<feature type="transmembrane region" description="Helical" evidence="8">
    <location>
        <begin position="31"/>
        <end position="48"/>
    </location>
</feature>
<feature type="transmembrane region" description="Helical" evidence="8">
    <location>
        <begin position="7"/>
        <end position="25"/>
    </location>
</feature>
<keyword evidence="4" id="KW-1003">Cell membrane</keyword>
<dbReference type="PANTHER" id="PTHR21716:SF53">
    <property type="entry name" value="PERMEASE PERM-RELATED"/>
    <property type="match status" value="1"/>
</dbReference>
<keyword evidence="7 8" id="KW-0472">Membrane</keyword>
<dbReference type="GO" id="GO:0055085">
    <property type="term" value="P:transmembrane transport"/>
    <property type="evidence" value="ECO:0007669"/>
    <property type="project" value="TreeGrafter"/>
</dbReference>
<evidence type="ECO:0000256" key="7">
    <source>
        <dbReference type="ARBA" id="ARBA00023136"/>
    </source>
</evidence>
<name>A0AA49GHV8_9BACT</name>
<evidence type="ECO:0000256" key="6">
    <source>
        <dbReference type="ARBA" id="ARBA00022989"/>
    </source>
</evidence>
<feature type="transmembrane region" description="Helical" evidence="8">
    <location>
        <begin position="60"/>
        <end position="82"/>
    </location>
</feature>
<feature type="transmembrane region" description="Helical" evidence="8">
    <location>
        <begin position="299"/>
        <end position="324"/>
    </location>
</feature>
<keyword evidence="6 8" id="KW-1133">Transmembrane helix</keyword>
<comment type="subcellular location">
    <subcellularLocation>
        <location evidence="1">Cell membrane</location>
        <topology evidence="1">Multi-pass membrane protein</topology>
    </subcellularLocation>
</comment>
<feature type="transmembrane region" description="Helical" evidence="8">
    <location>
        <begin position="142"/>
        <end position="167"/>
    </location>
</feature>
<proteinExistence type="inferred from homology"/>
<dbReference type="EMBL" id="CP120682">
    <property type="protein sequence ID" value="WKN35120.1"/>
    <property type="molecule type" value="Genomic_DNA"/>
</dbReference>
<evidence type="ECO:0000313" key="9">
    <source>
        <dbReference type="EMBL" id="WKN35120.1"/>
    </source>
</evidence>
<evidence type="ECO:0000256" key="4">
    <source>
        <dbReference type="ARBA" id="ARBA00022475"/>
    </source>
</evidence>
<dbReference type="GO" id="GO:0005886">
    <property type="term" value="C:plasma membrane"/>
    <property type="evidence" value="ECO:0007669"/>
    <property type="project" value="UniProtKB-SubCell"/>
</dbReference>
<reference evidence="9" key="1">
    <citation type="journal article" date="2023" name="Comput. Struct. Biotechnol. J.">
        <title>Discovery of a novel marine Bacteroidetes with a rich repertoire of carbohydrate-active enzymes.</title>
        <authorList>
            <person name="Chen B."/>
            <person name="Liu G."/>
            <person name="Chen Q."/>
            <person name="Wang H."/>
            <person name="Liu L."/>
            <person name="Tang K."/>
        </authorList>
    </citation>
    <scope>NUCLEOTIDE SEQUENCE</scope>
    <source>
        <strain evidence="9">TK19036</strain>
    </source>
</reference>
<feature type="transmembrane region" description="Helical" evidence="8">
    <location>
        <begin position="263"/>
        <end position="279"/>
    </location>
</feature>
<evidence type="ECO:0000256" key="5">
    <source>
        <dbReference type="ARBA" id="ARBA00022692"/>
    </source>
</evidence>
<protein>
    <submittedName>
        <fullName evidence="9">AI-2E family transporter</fullName>
    </submittedName>
</protein>
<keyword evidence="3" id="KW-0813">Transport</keyword>
<evidence type="ECO:0000256" key="2">
    <source>
        <dbReference type="ARBA" id="ARBA00009773"/>
    </source>
</evidence>
<accession>A0AA49GHV8</accession>
<dbReference type="InterPro" id="IPR002549">
    <property type="entry name" value="AI-2E-like"/>
</dbReference>
<feature type="transmembrane region" description="Helical" evidence="8">
    <location>
        <begin position="229"/>
        <end position="256"/>
    </location>
</feature>
<reference evidence="9" key="2">
    <citation type="journal article" date="2024" name="Antonie Van Leeuwenhoek">
        <title>Roseihalotalea indica gen. nov., sp. nov., a halophilic Bacteroidetes from mesopelagic Southwest Indian Ocean with higher carbohydrate metabolic potential.</title>
        <authorList>
            <person name="Chen B."/>
            <person name="Zhang M."/>
            <person name="Lin D."/>
            <person name="Ye J."/>
            <person name="Tang K."/>
        </authorList>
    </citation>
    <scope>NUCLEOTIDE SEQUENCE</scope>
    <source>
        <strain evidence="9">TK19036</strain>
    </source>
</reference>
<evidence type="ECO:0000256" key="8">
    <source>
        <dbReference type="SAM" id="Phobius"/>
    </source>
</evidence>
<dbReference type="Pfam" id="PF01594">
    <property type="entry name" value="AI-2E_transport"/>
    <property type="match status" value="1"/>
</dbReference>
<comment type="similarity">
    <text evidence="2">Belongs to the autoinducer-2 exporter (AI-2E) (TC 2.A.86) family.</text>
</comment>
<dbReference type="PANTHER" id="PTHR21716">
    <property type="entry name" value="TRANSMEMBRANE PROTEIN"/>
    <property type="match status" value="1"/>
</dbReference>
<organism evidence="9">
    <name type="scientific">Roseihalotalea indica</name>
    <dbReference type="NCBI Taxonomy" id="2867963"/>
    <lineage>
        <taxon>Bacteria</taxon>
        <taxon>Pseudomonadati</taxon>
        <taxon>Bacteroidota</taxon>
        <taxon>Cytophagia</taxon>
        <taxon>Cytophagales</taxon>
        <taxon>Catalimonadaceae</taxon>
        <taxon>Roseihalotalea</taxon>
    </lineage>
</organism>
<evidence type="ECO:0000256" key="3">
    <source>
        <dbReference type="ARBA" id="ARBA00022448"/>
    </source>
</evidence>
<evidence type="ECO:0000256" key="1">
    <source>
        <dbReference type="ARBA" id="ARBA00004651"/>
    </source>
</evidence>